<gene>
    <name evidence="2" type="ORF">GCM10009681_04400</name>
</gene>
<feature type="compositionally biased region" description="Acidic residues" evidence="1">
    <location>
        <begin position="483"/>
        <end position="493"/>
    </location>
</feature>
<name>A0ABP4VW48_9ACTN</name>
<comment type="caution">
    <text evidence="2">The sequence shown here is derived from an EMBL/GenBank/DDBJ whole genome shotgun (WGS) entry which is preliminary data.</text>
</comment>
<evidence type="ECO:0000313" key="3">
    <source>
        <dbReference type="Proteomes" id="UP001500655"/>
    </source>
</evidence>
<reference evidence="3" key="1">
    <citation type="journal article" date="2019" name="Int. J. Syst. Evol. Microbiol.">
        <title>The Global Catalogue of Microorganisms (GCM) 10K type strain sequencing project: providing services to taxonomists for standard genome sequencing and annotation.</title>
        <authorList>
            <consortium name="The Broad Institute Genomics Platform"/>
            <consortium name="The Broad Institute Genome Sequencing Center for Infectious Disease"/>
            <person name="Wu L."/>
            <person name="Ma J."/>
        </authorList>
    </citation>
    <scope>NUCLEOTIDE SEQUENCE [LARGE SCALE GENOMIC DNA]</scope>
    <source>
        <strain evidence="3">JCM 13249</strain>
    </source>
</reference>
<organism evidence="2 3">
    <name type="scientific">Luedemannella helvata</name>
    <dbReference type="NCBI Taxonomy" id="349315"/>
    <lineage>
        <taxon>Bacteria</taxon>
        <taxon>Bacillati</taxon>
        <taxon>Actinomycetota</taxon>
        <taxon>Actinomycetes</taxon>
        <taxon>Micromonosporales</taxon>
        <taxon>Micromonosporaceae</taxon>
        <taxon>Luedemannella</taxon>
    </lineage>
</organism>
<sequence length="493" mass="52541">MSTLVSLARALAVERGVAQPITTVRHVHVHERPLVLVPLTLAGEANAPLAAMVGTAPDDARLLVVAQPRNRDERFGFAAELAAILVSYVDSFTGQVEAVVTNRGRDIRSRYTDGPQLIVPNPAGAGFVKLFGRSTRLRRTDGPWAVAPTVPLAGRWLTFFAERYEHPGSAALVAVTSALTAHWATGQSALEDANLAALMGWIDPPAGLTGAQAAAAAEDPLTWPPAGPITDPTFDNEVLAALMEAYANAPGERTLATLTTAIRGQIEPTWRLVWRAVELLRALPPGERVAQRWAADRDAYSAMVMSIVDGRPPQPRRDGAVAAAGRLNRLERDQASYDVQRAFDDPLVLAEYRLSGEAFAGVVTAAQPDRVDASGRRRVLRPHVTVLTDDPVRFTPGAALTSPARPAQKATVVAVGAGDTSEVVLELSGGMGSSLQAPPGTVPEVGEQVVYSSLADDYQQAPEFPAREDTPWTHGGPPPEYVPTDEDAAEEWS</sequence>
<accession>A0ABP4VW48</accession>
<dbReference type="RefSeq" id="WP_344076182.1">
    <property type="nucleotide sequence ID" value="NZ_BAAALS010000002.1"/>
</dbReference>
<dbReference type="EMBL" id="BAAALS010000002">
    <property type="protein sequence ID" value="GAA1736957.1"/>
    <property type="molecule type" value="Genomic_DNA"/>
</dbReference>
<keyword evidence="3" id="KW-1185">Reference proteome</keyword>
<feature type="region of interest" description="Disordered" evidence="1">
    <location>
        <begin position="453"/>
        <end position="493"/>
    </location>
</feature>
<evidence type="ECO:0000313" key="2">
    <source>
        <dbReference type="EMBL" id="GAA1736957.1"/>
    </source>
</evidence>
<protein>
    <submittedName>
        <fullName evidence="2">Uncharacterized protein</fullName>
    </submittedName>
</protein>
<proteinExistence type="predicted"/>
<evidence type="ECO:0000256" key="1">
    <source>
        <dbReference type="SAM" id="MobiDB-lite"/>
    </source>
</evidence>
<dbReference type="Proteomes" id="UP001500655">
    <property type="component" value="Unassembled WGS sequence"/>
</dbReference>